<gene>
    <name evidence="1" type="ORF">SHJJP9002_001515</name>
</gene>
<protein>
    <recommendedName>
        <fullName evidence="3">Phage protein</fullName>
    </recommendedName>
</protein>
<proteinExistence type="predicted"/>
<organism evidence="1 2">
    <name type="scientific">Staphylococcus casei</name>
    <dbReference type="NCBI Taxonomy" id="201828"/>
    <lineage>
        <taxon>Bacteria</taxon>
        <taxon>Bacillati</taxon>
        <taxon>Bacillota</taxon>
        <taxon>Bacilli</taxon>
        <taxon>Bacillales</taxon>
        <taxon>Staphylococcaceae</taxon>
        <taxon>Staphylococcus</taxon>
    </lineage>
</organism>
<sequence length="109" mass="13227">MFKIENLSKKELLEDVYYLLKMTEIAMEEKDYKKALLIKKALQDRIMYIDNLDYENIGTHAFKNYCVTIHHAIDKSGLKWHEHNKDPYEHYIFKLDEIRIELDYHLAFS</sequence>
<dbReference type="EMBL" id="CP133006">
    <property type="protein sequence ID" value="WZG09554.1"/>
    <property type="molecule type" value="Genomic_DNA"/>
</dbReference>
<evidence type="ECO:0000313" key="2">
    <source>
        <dbReference type="Proteomes" id="UP001468345"/>
    </source>
</evidence>
<reference evidence="1 2" key="1">
    <citation type="journal article" date="2024" name="ISME J.">
        <title>Staphylococcus epidermidis bacteriocin A37 kills natural competitors with a unique mechanism of action.</title>
        <authorList>
            <person name="Puls J.S."/>
            <person name="Winnerling B."/>
            <person name="Power J.J."/>
            <person name="Kruger A.M."/>
            <person name="Brajtenbach D."/>
            <person name="Johnson M."/>
            <person name="Bilici K."/>
            <person name="Camus L."/>
            <person name="Fliesswasser T."/>
            <person name="Schneider T."/>
            <person name="Sahl H.G."/>
            <person name="Ghosal D."/>
            <person name="Kubitscheck U."/>
            <person name="Heilbronner S."/>
            <person name="Grein F."/>
        </authorList>
    </citation>
    <scope>NUCLEOTIDE SEQUENCE [LARGE SCALE GENOMIC DNA]</scope>
    <source>
        <strain evidence="1 2">SCK7</strain>
    </source>
</reference>
<dbReference type="Proteomes" id="UP001468345">
    <property type="component" value="Chromosome"/>
</dbReference>
<evidence type="ECO:0000313" key="1">
    <source>
        <dbReference type="EMBL" id="WZG09554.1"/>
    </source>
</evidence>
<accession>A0ABZ2WCH6</accession>
<evidence type="ECO:0008006" key="3">
    <source>
        <dbReference type="Google" id="ProtNLM"/>
    </source>
</evidence>
<keyword evidence="2" id="KW-1185">Reference proteome</keyword>
<dbReference type="RefSeq" id="WP_341636360.1">
    <property type="nucleotide sequence ID" value="NZ_CP133006.1"/>
</dbReference>
<name>A0ABZ2WCH6_9STAP</name>